<name>A0A926FBP6_9FIRM</name>
<keyword evidence="11 12" id="KW-0472">Membrane</keyword>
<evidence type="ECO:0000256" key="3">
    <source>
        <dbReference type="ARBA" id="ARBA00022553"/>
    </source>
</evidence>
<evidence type="ECO:0000259" key="13">
    <source>
        <dbReference type="Pfam" id="PF02518"/>
    </source>
</evidence>
<reference evidence="15" key="1">
    <citation type="submission" date="2020-08" db="EMBL/GenBank/DDBJ databases">
        <title>Genome public.</title>
        <authorList>
            <person name="Liu C."/>
            <person name="Sun Q."/>
        </authorList>
    </citation>
    <scope>NUCLEOTIDE SEQUENCE</scope>
    <source>
        <strain evidence="15">NSJ-50</strain>
    </source>
</reference>
<keyword evidence="8" id="KW-0067">ATP-binding</keyword>
<dbReference type="RefSeq" id="WP_262431095.1">
    <property type="nucleotide sequence ID" value="NZ_JACRTE010000001.1"/>
</dbReference>
<keyword evidence="6" id="KW-0547">Nucleotide-binding</keyword>
<evidence type="ECO:0000256" key="1">
    <source>
        <dbReference type="ARBA" id="ARBA00004651"/>
    </source>
</evidence>
<evidence type="ECO:0000256" key="11">
    <source>
        <dbReference type="ARBA" id="ARBA00023136"/>
    </source>
</evidence>
<evidence type="ECO:0000256" key="8">
    <source>
        <dbReference type="ARBA" id="ARBA00022840"/>
    </source>
</evidence>
<comment type="caution">
    <text evidence="15">The sequence shown here is derived from an EMBL/GenBank/DDBJ whole genome shotgun (WGS) entry which is preliminary data.</text>
</comment>
<keyword evidence="2" id="KW-1003">Cell membrane</keyword>
<dbReference type="SUPFAM" id="SSF55874">
    <property type="entry name" value="ATPase domain of HSP90 chaperone/DNA topoisomerase II/histidine kinase"/>
    <property type="match status" value="1"/>
</dbReference>
<dbReference type="Proteomes" id="UP000647416">
    <property type="component" value="Unassembled WGS sequence"/>
</dbReference>
<feature type="domain" description="Histidine kinase/HSP90-like ATPase" evidence="13">
    <location>
        <begin position="768"/>
        <end position="876"/>
    </location>
</feature>
<keyword evidence="4" id="KW-0808">Transferase</keyword>
<feature type="transmembrane region" description="Helical" evidence="12">
    <location>
        <begin position="355"/>
        <end position="375"/>
    </location>
</feature>
<keyword evidence="10" id="KW-0902">Two-component regulatory system</keyword>
<dbReference type="InterPro" id="IPR003594">
    <property type="entry name" value="HATPase_dom"/>
</dbReference>
<evidence type="ECO:0000256" key="5">
    <source>
        <dbReference type="ARBA" id="ARBA00022692"/>
    </source>
</evidence>
<dbReference type="PANTHER" id="PTHR34220">
    <property type="entry name" value="SENSOR HISTIDINE KINASE YPDA"/>
    <property type="match status" value="1"/>
</dbReference>
<feature type="transmembrane region" description="Helical" evidence="12">
    <location>
        <begin position="579"/>
        <end position="600"/>
    </location>
</feature>
<sequence>MKTTKNSYHKKIMLLIRILAICVQAFLFVTISSSYLKTKFTSYRQTLEFQKYHYFSEADTLNVKTDNLIELFRSSSALSFCRDNLVFAPPAENGQRYDKIKKTIENSVLSETYFEGYYLIGRNPNQFSVSYLHKTFSSMGKLELEYLPLIQNFENNAFTLNYQRIFVFDKNDYKDIKVPDTMKSDYEKMLDELDGKITYYTIKDDVLCIIIYNSSFFDDIFADTGLTNSSVALLDNSNTAFYTKGGDFAVNSVYEKNSTKNLPVHTTSMFTTVIKSRFHYNFADFLFIGTMLLLCFAFVKWSFAVSEKYANRIMEPYSILNGFFYLNNKSDEIENFDYLSLPHSAKPRSDISKNIFYAMIFAILLPAIVSSAMYLTTFNLMSNRFIKDKAQVSHRQLSQQLMDNFDFYINAFCLDGETISDDFLTRIKYKVTLDSKYNLVSIPNESQVGIINPKFVSRVSEACRNAPGEKALVYIPTDLFGDSAIGLMTRTYAGTYEVIIFKMEAPSFSVANADIGYMLVDLRGNTIFQSTLIDSAKKQKLINGNSPEIVFTSDYKNFGWKLYTFTSVSKLKSSIYTTISLDIFAILSLLVVVLLISWRYSSKFLSPLERVKSAMSAAEASEYPLDKISDETNEIEEMLNVYNKMIRHIKKITEDKLSLMREEERANALKIQAELNALQQQINPHFLYNTLEMINLNLLKYGDFSTSKVIGNLSKIFRYSISRANETVSLGDEIENTKNYLSIWDIRFPGRFKFIWDIDENLLNRKTLKLILQPIMENCFFHAFDNKSENCVIKIKIYAQNGFIVIVISDNGCGMKNEELEKLRNKFTSKDLSLTGKGIGICNTYKRLKLLWGGNADLLIESELGTGSSVTIKFKDNPET</sequence>
<comment type="subcellular location">
    <subcellularLocation>
        <location evidence="1">Cell membrane</location>
        <topology evidence="1">Multi-pass membrane protein</topology>
    </subcellularLocation>
</comment>
<dbReference type="InterPro" id="IPR050640">
    <property type="entry name" value="Bact_2-comp_sensor_kinase"/>
</dbReference>
<dbReference type="GO" id="GO:0005524">
    <property type="term" value="F:ATP binding"/>
    <property type="evidence" value="ECO:0007669"/>
    <property type="project" value="UniProtKB-KW"/>
</dbReference>
<gene>
    <name evidence="15" type="ORF">H8706_00710</name>
</gene>
<dbReference type="AlphaFoldDB" id="A0A926FBP6"/>
<dbReference type="PANTHER" id="PTHR34220:SF11">
    <property type="entry name" value="SENSOR PROTEIN KINASE HPTS"/>
    <property type="match status" value="1"/>
</dbReference>
<dbReference type="Gene3D" id="3.30.565.10">
    <property type="entry name" value="Histidine kinase-like ATPase, C-terminal domain"/>
    <property type="match status" value="1"/>
</dbReference>
<evidence type="ECO:0000256" key="4">
    <source>
        <dbReference type="ARBA" id="ARBA00022679"/>
    </source>
</evidence>
<proteinExistence type="predicted"/>
<evidence type="ECO:0000259" key="14">
    <source>
        <dbReference type="Pfam" id="PF06580"/>
    </source>
</evidence>
<evidence type="ECO:0000256" key="6">
    <source>
        <dbReference type="ARBA" id="ARBA00022741"/>
    </source>
</evidence>
<evidence type="ECO:0000256" key="2">
    <source>
        <dbReference type="ARBA" id="ARBA00022475"/>
    </source>
</evidence>
<evidence type="ECO:0000256" key="7">
    <source>
        <dbReference type="ARBA" id="ARBA00022777"/>
    </source>
</evidence>
<keyword evidence="5 12" id="KW-0812">Transmembrane</keyword>
<dbReference type="Pfam" id="PF06580">
    <property type="entry name" value="His_kinase"/>
    <property type="match status" value="1"/>
</dbReference>
<dbReference type="GO" id="GO:0005886">
    <property type="term" value="C:plasma membrane"/>
    <property type="evidence" value="ECO:0007669"/>
    <property type="project" value="UniProtKB-SubCell"/>
</dbReference>
<keyword evidence="9 12" id="KW-1133">Transmembrane helix</keyword>
<organism evidence="15 16">
    <name type="scientific">Qingrenia yutianensis</name>
    <dbReference type="NCBI Taxonomy" id="2763676"/>
    <lineage>
        <taxon>Bacteria</taxon>
        <taxon>Bacillati</taxon>
        <taxon>Bacillota</taxon>
        <taxon>Clostridia</taxon>
        <taxon>Eubacteriales</taxon>
        <taxon>Oscillospiraceae</taxon>
        <taxon>Qingrenia</taxon>
    </lineage>
</organism>
<evidence type="ECO:0000256" key="10">
    <source>
        <dbReference type="ARBA" id="ARBA00023012"/>
    </source>
</evidence>
<keyword evidence="16" id="KW-1185">Reference proteome</keyword>
<feature type="transmembrane region" description="Helical" evidence="12">
    <location>
        <begin position="12"/>
        <end position="36"/>
    </location>
</feature>
<dbReference type="Pfam" id="PF02518">
    <property type="entry name" value="HATPase_c"/>
    <property type="match status" value="1"/>
</dbReference>
<dbReference type="GO" id="GO:0000155">
    <property type="term" value="F:phosphorelay sensor kinase activity"/>
    <property type="evidence" value="ECO:0007669"/>
    <property type="project" value="InterPro"/>
</dbReference>
<keyword evidence="3" id="KW-0597">Phosphoprotein</keyword>
<dbReference type="EMBL" id="JACRTE010000001">
    <property type="protein sequence ID" value="MBC8595390.1"/>
    <property type="molecule type" value="Genomic_DNA"/>
</dbReference>
<protein>
    <submittedName>
        <fullName evidence="15">Histidine kinase</fullName>
    </submittedName>
</protein>
<accession>A0A926FBP6</accession>
<evidence type="ECO:0000313" key="16">
    <source>
        <dbReference type="Proteomes" id="UP000647416"/>
    </source>
</evidence>
<feature type="transmembrane region" description="Helical" evidence="12">
    <location>
        <begin position="285"/>
        <end position="304"/>
    </location>
</feature>
<dbReference type="InterPro" id="IPR036890">
    <property type="entry name" value="HATPase_C_sf"/>
</dbReference>
<evidence type="ECO:0000256" key="9">
    <source>
        <dbReference type="ARBA" id="ARBA00022989"/>
    </source>
</evidence>
<keyword evidence="7 15" id="KW-0418">Kinase</keyword>
<dbReference type="InterPro" id="IPR010559">
    <property type="entry name" value="Sig_transdc_His_kin_internal"/>
</dbReference>
<evidence type="ECO:0000313" key="15">
    <source>
        <dbReference type="EMBL" id="MBC8595390.1"/>
    </source>
</evidence>
<dbReference type="Gene3D" id="6.10.340.10">
    <property type="match status" value="1"/>
</dbReference>
<evidence type="ECO:0000256" key="12">
    <source>
        <dbReference type="SAM" id="Phobius"/>
    </source>
</evidence>
<feature type="domain" description="Signal transduction histidine kinase internal region" evidence="14">
    <location>
        <begin position="673"/>
        <end position="752"/>
    </location>
</feature>